<evidence type="ECO:0000313" key="2">
    <source>
        <dbReference type="Proteomes" id="UP000000256"/>
    </source>
</evidence>
<accession>A4XMP8</accession>
<dbReference type="Proteomes" id="UP000000256">
    <property type="component" value="Chromosome"/>
</dbReference>
<sequence length="280" mass="33865">MKTYIIYCDESTKQGKYYTNFYGGALVESKYFQEINDKLNQKKRELNLYGEVKWSKVSLQYLDKYKSFIEYYFSFVKDNKIKIRIMFKQKYFQTVGLTKEQQENEFYLLYYQFFKHAFGFRYCNDSKEEIYLIPYFDKLPDTTEKNEKFKTFIYNLQFLDEFKKANIKIRKEDIAEVESHKHVILQGMDIIMGAIQFRLNDEHKKIDPATGKKGNKTKAKEELYEHIRNLICNLRPDFKNFNIGDTTGKKGSWKNLWLHPYRHWKFVSKNYVIDPSKAKK</sequence>
<name>A4XMP8_CALS8</name>
<keyword evidence="2" id="KW-1185">Reference proteome</keyword>
<reference evidence="1 2" key="1">
    <citation type="journal article" date="2008" name="Appl. Environ. Microbiol.">
        <title>Hydrogenomics of the extremely thermophilic bacterium Caldicellulosiruptor saccharolyticus.</title>
        <authorList>
            <person name="van de Werken H.J."/>
            <person name="Verhaart M.R."/>
            <person name="VanFossen A.L."/>
            <person name="Willquist K."/>
            <person name="Lewis D.L."/>
            <person name="Nichols J.D."/>
            <person name="Goorissen H.P."/>
            <person name="Mongodin E.F."/>
            <person name="Nelson K.E."/>
            <person name="van Niel E.W."/>
            <person name="Stams A.J."/>
            <person name="Ward D.E."/>
            <person name="de Vos W.M."/>
            <person name="van der Oost J."/>
            <person name="Kelly R.M."/>
            <person name="Kengen S.W."/>
        </authorList>
    </citation>
    <scope>NUCLEOTIDE SEQUENCE [LARGE SCALE GENOMIC DNA]</scope>
    <source>
        <strain evidence="2">ATCC 43494 / DSM 8903 / Tp8T 6331</strain>
    </source>
</reference>
<evidence type="ECO:0000313" key="1">
    <source>
        <dbReference type="EMBL" id="ABP68183.1"/>
    </source>
</evidence>
<proteinExistence type="predicted"/>
<dbReference type="eggNOG" id="ENOG502ZAQQ">
    <property type="taxonomic scope" value="Bacteria"/>
</dbReference>
<gene>
    <name evidence="1" type="ordered locus">Csac_2612</name>
</gene>
<dbReference type="KEGG" id="csc:Csac_2612"/>
<dbReference type="HOGENOM" id="CLU_989203_0_0_9"/>
<dbReference type="AlphaFoldDB" id="A4XMP8"/>
<dbReference type="OrthoDB" id="248333at2"/>
<dbReference type="Pfam" id="PF12686">
    <property type="entry name" value="DUF3800"/>
    <property type="match status" value="1"/>
</dbReference>
<dbReference type="InterPro" id="IPR024524">
    <property type="entry name" value="DUF3800"/>
</dbReference>
<evidence type="ECO:0008006" key="3">
    <source>
        <dbReference type="Google" id="ProtNLM"/>
    </source>
</evidence>
<dbReference type="RefSeq" id="WP_011918097.1">
    <property type="nucleotide sequence ID" value="NC_009437.1"/>
</dbReference>
<protein>
    <recommendedName>
        <fullName evidence="3">DUF3800 domain-containing protein</fullName>
    </recommendedName>
</protein>
<organism evidence="1 2">
    <name type="scientific">Caldicellulosiruptor saccharolyticus (strain ATCC 43494 / DSM 8903 / Tp8T 6331)</name>
    <dbReference type="NCBI Taxonomy" id="351627"/>
    <lineage>
        <taxon>Bacteria</taxon>
        <taxon>Bacillati</taxon>
        <taxon>Bacillota</taxon>
        <taxon>Bacillota incertae sedis</taxon>
        <taxon>Caldicellulosiruptorales</taxon>
        <taxon>Caldicellulosiruptoraceae</taxon>
        <taxon>Caldicellulosiruptor</taxon>
    </lineage>
</organism>
<dbReference type="EMBL" id="CP000679">
    <property type="protein sequence ID" value="ABP68183.1"/>
    <property type="molecule type" value="Genomic_DNA"/>
</dbReference>